<dbReference type="InterPro" id="IPR045860">
    <property type="entry name" value="Snake_toxin-like_sf"/>
</dbReference>
<protein>
    <recommendedName>
        <fullName evidence="5">receptor protein serine/threonine kinase</fullName>
        <ecNumber evidence="5">2.7.11.30</ecNumber>
    </recommendedName>
</protein>
<dbReference type="SMART" id="SM00220">
    <property type="entry name" value="S_TKc"/>
    <property type="match status" value="1"/>
</dbReference>
<evidence type="ECO:0000259" key="24">
    <source>
        <dbReference type="PROSITE" id="PS51256"/>
    </source>
</evidence>
<dbReference type="FunFam" id="1.10.510.10:FF:000018">
    <property type="entry name" value="Receptor protein serine/threonine kinase"/>
    <property type="match status" value="1"/>
</dbReference>
<dbReference type="InterPro" id="IPR003605">
    <property type="entry name" value="GS_dom"/>
</dbReference>
<evidence type="ECO:0000259" key="23">
    <source>
        <dbReference type="PROSITE" id="PS50011"/>
    </source>
</evidence>
<dbReference type="PROSITE" id="PS51256">
    <property type="entry name" value="GS"/>
    <property type="match status" value="1"/>
</dbReference>
<keyword evidence="9" id="KW-0479">Metal-binding</keyword>
<dbReference type="GO" id="GO:0046872">
    <property type="term" value="F:metal ion binding"/>
    <property type="evidence" value="ECO:0007669"/>
    <property type="project" value="UniProtKB-KW"/>
</dbReference>
<keyword evidence="13 21" id="KW-0067">ATP-binding</keyword>
<dbReference type="SUPFAM" id="SSF57302">
    <property type="entry name" value="Snake toxin-like"/>
    <property type="match status" value="1"/>
</dbReference>
<evidence type="ECO:0000256" key="6">
    <source>
        <dbReference type="ARBA" id="ARBA00022527"/>
    </source>
</evidence>
<dbReference type="InterPro" id="IPR000472">
    <property type="entry name" value="Activin_recp"/>
</dbReference>
<dbReference type="FunFam" id="3.30.200.20:FF:000064">
    <property type="entry name" value="Receptor protein serine/threonine kinase"/>
    <property type="match status" value="1"/>
</dbReference>
<sequence>MRSRESKHRWRRMLEKYKTDAPTKEKSIMRGRKSKEIICYCDVCKTTSCVTTVACYASIIRDENNYIQRQKGCTNRPEILTCSPKMESIFNIECCNTDFCNRNITVTLNSEMKQTVSLPINLALLIGILVPILFSVMLIIVVISYFRWKYKRRMDDLCVRERRLLDDCDSKSSKEEKSSLKELYDQSVTSGSGSGLPFLVQSTVARQVMMVEMIGKGRYGEVWKGMYHGECIAVKTFSSRDEASWDRETEIYNTVLLRHDNILGYLASDMTSRNSCTQLWLIMHFHVNGSLYDYLQHVVLDHQSMLLLAYSAAAGIVHLHTEILGKQGKPAIAHRDIKSKNILVKKDGSCCIGDLGLAVIHSRENNYLDLGNNPKVGTKRYMAPEILEETLNPNLFESFKCVDVYAFGLVLWEITRRCVVNGISEEYKPPFWDVVPSDPSFEDMRKVVCTDQQRPVIPNRWSTDPVLNQMSKLMKECWRAESKARLSMLRVKKTLHRINNKSEDD</sequence>
<keyword evidence="16 22" id="KW-0472">Membrane</keyword>
<dbReference type="PANTHER" id="PTHR23255:SF72">
    <property type="entry name" value="RECEPTOR PROTEIN SERINE_THREONINE KINASE"/>
    <property type="match status" value="1"/>
</dbReference>
<dbReference type="InterPro" id="IPR017441">
    <property type="entry name" value="Protein_kinase_ATP_BS"/>
</dbReference>
<dbReference type="PANTHER" id="PTHR23255">
    <property type="entry name" value="TRANSFORMING GROWTH FACTOR-BETA RECEPTOR TYPE I AND II"/>
    <property type="match status" value="1"/>
</dbReference>
<dbReference type="PROSITE" id="PS00107">
    <property type="entry name" value="PROTEIN_KINASE_ATP"/>
    <property type="match status" value="1"/>
</dbReference>
<dbReference type="Pfam" id="PF07714">
    <property type="entry name" value="PK_Tyr_Ser-Thr"/>
    <property type="match status" value="1"/>
</dbReference>
<keyword evidence="14" id="KW-0460">Magnesium</keyword>
<evidence type="ECO:0000256" key="22">
    <source>
        <dbReference type="SAM" id="Phobius"/>
    </source>
</evidence>
<dbReference type="GO" id="GO:0070724">
    <property type="term" value="C:BMP receptor complex"/>
    <property type="evidence" value="ECO:0007669"/>
    <property type="project" value="TreeGrafter"/>
</dbReference>
<dbReference type="GO" id="GO:0004675">
    <property type="term" value="F:transmembrane receptor protein serine/threonine kinase activity"/>
    <property type="evidence" value="ECO:0007669"/>
    <property type="project" value="UniProtKB-EC"/>
</dbReference>
<evidence type="ECO:0000256" key="3">
    <source>
        <dbReference type="ARBA" id="ARBA00004479"/>
    </source>
</evidence>
<dbReference type="EMBL" id="MH508243">
    <property type="protein sequence ID" value="AXP83840.1"/>
    <property type="molecule type" value="mRNA"/>
</dbReference>
<evidence type="ECO:0000256" key="10">
    <source>
        <dbReference type="ARBA" id="ARBA00022729"/>
    </source>
</evidence>
<dbReference type="EC" id="2.7.11.30" evidence="5"/>
<keyword evidence="15 22" id="KW-1133">Transmembrane helix</keyword>
<evidence type="ECO:0000256" key="20">
    <source>
        <dbReference type="ARBA" id="ARBA00048773"/>
    </source>
</evidence>
<comment type="similarity">
    <text evidence="4">Belongs to the protein kinase superfamily. TKL Ser/Thr protein kinase family. TGFB receptor subfamily.</text>
</comment>
<keyword evidence="10" id="KW-0732">Signal</keyword>
<evidence type="ECO:0000256" key="4">
    <source>
        <dbReference type="ARBA" id="ARBA00009605"/>
    </source>
</evidence>
<keyword evidence="11 21" id="KW-0547">Nucleotide-binding</keyword>
<comment type="cofactor">
    <cofactor evidence="2">
        <name>Mg(2+)</name>
        <dbReference type="ChEBI" id="CHEBI:18420"/>
    </cofactor>
</comment>
<dbReference type="InterPro" id="IPR011009">
    <property type="entry name" value="Kinase-like_dom_sf"/>
</dbReference>
<dbReference type="PROSITE" id="PS00108">
    <property type="entry name" value="PROTEIN_KINASE_ST"/>
    <property type="match status" value="1"/>
</dbReference>
<evidence type="ECO:0000313" key="25">
    <source>
        <dbReference type="EMBL" id="AXP83840.1"/>
    </source>
</evidence>
<evidence type="ECO:0000256" key="19">
    <source>
        <dbReference type="ARBA" id="ARBA00047681"/>
    </source>
</evidence>
<evidence type="ECO:0000256" key="17">
    <source>
        <dbReference type="ARBA" id="ARBA00023170"/>
    </source>
</evidence>
<evidence type="ECO:0000256" key="5">
    <source>
        <dbReference type="ARBA" id="ARBA00012401"/>
    </source>
</evidence>
<keyword evidence="18" id="KW-0325">Glycoprotein</keyword>
<keyword evidence="12" id="KW-0418">Kinase</keyword>
<evidence type="ECO:0000256" key="2">
    <source>
        <dbReference type="ARBA" id="ARBA00001946"/>
    </source>
</evidence>
<evidence type="ECO:0000256" key="8">
    <source>
        <dbReference type="ARBA" id="ARBA00022692"/>
    </source>
</evidence>
<dbReference type="SMART" id="SM00467">
    <property type="entry name" value="GS"/>
    <property type="match status" value="1"/>
</dbReference>
<feature type="transmembrane region" description="Helical" evidence="22">
    <location>
        <begin position="122"/>
        <end position="148"/>
    </location>
</feature>
<organism evidence="25">
    <name type="scientific">Sepia latimanus</name>
    <name type="common">Broadclub cuttlefish</name>
    <name type="synonym">Ascarosepion latimanus</name>
    <dbReference type="NCBI Taxonomy" id="3248881"/>
    <lineage>
        <taxon>Eukaryota</taxon>
        <taxon>Metazoa</taxon>
        <taxon>Spiralia</taxon>
        <taxon>Lophotrochozoa</taxon>
        <taxon>Mollusca</taxon>
        <taxon>Cephalopoda</taxon>
        <taxon>Coleoidea</taxon>
        <taxon>Decapodiformes</taxon>
        <taxon>Sepiida</taxon>
        <taxon>Sepiina</taxon>
        <taxon>Sepiidae</taxon>
        <taxon>Ascarosepion</taxon>
    </lineage>
</organism>
<keyword evidence="17 25" id="KW-0675">Receptor</keyword>
<comment type="catalytic activity">
    <reaction evidence="20">
        <text>L-threonyl-[receptor-protein] + ATP = O-phospho-L-threonyl-[receptor-protein] + ADP + H(+)</text>
        <dbReference type="Rhea" id="RHEA:44880"/>
        <dbReference type="Rhea" id="RHEA-COMP:11024"/>
        <dbReference type="Rhea" id="RHEA-COMP:11025"/>
        <dbReference type="ChEBI" id="CHEBI:15378"/>
        <dbReference type="ChEBI" id="CHEBI:30013"/>
        <dbReference type="ChEBI" id="CHEBI:30616"/>
        <dbReference type="ChEBI" id="CHEBI:61977"/>
        <dbReference type="ChEBI" id="CHEBI:456216"/>
        <dbReference type="EC" id="2.7.11.30"/>
    </reaction>
</comment>
<feature type="domain" description="GS" evidence="24">
    <location>
        <begin position="178"/>
        <end position="207"/>
    </location>
</feature>
<dbReference type="SMR" id="A0A3S7RMH2"/>
<evidence type="ECO:0000256" key="14">
    <source>
        <dbReference type="ARBA" id="ARBA00022842"/>
    </source>
</evidence>
<dbReference type="PROSITE" id="PS50011">
    <property type="entry name" value="PROTEIN_KINASE_DOM"/>
    <property type="match status" value="1"/>
</dbReference>
<dbReference type="InterPro" id="IPR000719">
    <property type="entry name" value="Prot_kinase_dom"/>
</dbReference>
<evidence type="ECO:0000256" key="16">
    <source>
        <dbReference type="ARBA" id="ARBA00023136"/>
    </source>
</evidence>
<keyword evidence="6" id="KW-0723">Serine/threonine-protein kinase</keyword>
<dbReference type="Pfam" id="PF08515">
    <property type="entry name" value="TGF_beta_GS"/>
    <property type="match status" value="1"/>
</dbReference>
<comment type="cofactor">
    <cofactor evidence="1">
        <name>Mn(2+)</name>
        <dbReference type="ChEBI" id="CHEBI:29035"/>
    </cofactor>
</comment>
<dbReference type="InterPro" id="IPR001245">
    <property type="entry name" value="Ser-Thr/Tyr_kinase_cat_dom"/>
</dbReference>
<dbReference type="SUPFAM" id="SSF56112">
    <property type="entry name" value="Protein kinase-like (PK-like)"/>
    <property type="match status" value="1"/>
</dbReference>
<dbReference type="Gene3D" id="2.10.60.10">
    <property type="entry name" value="CD59"/>
    <property type="match status" value="1"/>
</dbReference>
<evidence type="ECO:0000256" key="12">
    <source>
        <dbReference type="ARBA" id="ARBA00022777"/>
    </source>
</evidence>
<keyword evidence="7" id="KW-0808">Transferase</keyword>
<evidence type="ECO:0000256" key="1">
    <source>
        <dbReference type="ARBA" id="ARBA00001936"/>
    </source>
</evidence>
<dbReference type="InterPro" id="IPR008271">
    <property type="entry name" value="Ser/Thr_kinase_AS"/>
</dbReference>
<dbReference type="AlphaFoldDB" id="A0A3S7RMH2"/>
<proteinExistence type="evidence at transcript level"/>
<dbReference type="Gene3D" id="1.10.510.10">
    <property type="entry name" value="Transferase(Phosphotransferase) domain 1"/>
    <property type="match status" value="1"/>
</dbReference>
<feature type="binding site" evidence="21">
    <location>
        <position position="235"/>
    </location>
    <ligand>
        <name>ATP</name>
        <dbReference type="ChEBI" id="CHEBI:30616"/>
    </ligand>
</feature>
<name>A0A3S7RMH2_SEPLA</name>
<evidence type="ECO:0000256" key="7">
    <source>
        <dbReference type="ARBA" id="ARBA00022679"/>
    </source>
</evidence>
<evidence type="ECO:0000256" key="9">
    <source>
        <dbReference type="ARBA" id="ARBA00022723"/>
    </source>
</evidence>
<evidence type="ECO:0000256" key="15">
    <source>
        <dbReference type="ARBA" id="ARBA00022989"/>
    </source>
</evidence>
<dbReference type="InterPro" id="IPR000333">
    <property type="entry name" value="TGFB_receptor"/>
</dbReference>
<evidence type="ECO:0000256" key="18">
    <source>
        <dbReference type="ARBA" id="ARBA00023180"/>
    </source>
</evidence>
<feature type="domain" description="Protein kinase" evidence="23">
    <location>
        <begin position="208"/>
        <end position="499"/>
    </location>
</feature>
<dbReference type="GO" id="GO:0071363">
    <property type="term" value="P:cellular response to growth factor stimulus"/>
    <property type="evidence" value="ECO:0007669"/>
    <property type="project" value="TreeGrafter"/>
</dbReference>
<keyword evidence="8 22" id="KW-0812">Transmembrane</keyword>
<comment type="subcellular location">
    <subcellularLocation>
        <location evidence="3">Membrane</location>
        <topology evidence="3">Single-pass type I membrane protein</topology>
    </subcellularLocation>
</comment>
<evidence type="ECO:0000256" key="11">
    <source>
        <dbReference type="ARBA" id="ARBA00022741"/>
    </source>
</evidence>
<evidence type="ECO:0000256" key="13">
    <source>
        <dbReference type="ARBA" id="ARBA00022840"/>
    </source>
</evidence>
<dbReference type="Gene3D" id="3.30.200.20">
    <property type="entry name" value="Phosphorylase Kinase, domain 1"/>
    <property type="match status" value="1"/>
</dbReference>
<evidence type="ECO:0000256" key="21">
    <source>
        <dbReference type="PROSITE-ProRule" id="PRU10141"/>
    </source>
</evidence>
<dbReference type="GO" id="GO:0005524">
    <property type="term" value="F:ATP binding"/>
    <property type="evidence" value="ECO:0007669"/>
    <property type="project" value="UniProtKB-UniRule"/>
</dbReference>
<comment type="catalytic activity">
    <reaction evidence="19">
        <text>L-seryl-[receptor-protein] + ATP = O-phospho-L-seryl-[receptor-protein] + ADP + H(+)</text>
        <dbReference type="Rhea" id="RHEA:18673"/>
        <dbReference type="Rhea" id="RHEA-COMP:11022"/>
        <dbReference type="Rhea" id="RHEA-COMP:11023"/>
        <dbReference type="ChEBI" id="CHEBI:15378"/>
        <dbReference type="ChEBI" id="CHEBI:29999"/>
        <dbReference type="ChEBI" id="CHEBI:30616"/>
        <dbReference type="ChEBI" id="CHEBI:83421"/>
        <dbReference type="ChEBI" id="CHEBI:456216"/>
        <dbReference type="EC" id="2.7.11.30"/>
    </reaction>
</comment>
<dbReference type="Pfam" id="PF01064">
    <property type="entry name" value="Activin_recp"/>
    <property type="match status" value="1"/>
</dbReference>
<accession>A0A3S7RMH2</accession>
<reference evidence="25" key="1">
    <citation type="submission" date="2018-06" db="EMBL/GenBank/DDBJ databases">
        <authorList>
            <person name="Pang Z."/>
            <person name="Lv Z."/>
            <person name="Liu L."/>
        </authorList>
    </citation>
    <scope>NUCLEOTIDE SEQUENCE</scope>
</reference>